<dbReference type="AlphaFoldDB" id="A0A3M7SRS3"/>
<sequence>MAAINCQNCLTIDFITKAVYSQLEYDKKINMLKYLLKCTKEIVGCESTITDYSKSKNKMAATNCQKCLTIDFITRAVYSKLENDEKINMVKKLLKLSTAECESIFTEKEAKDSEIENDSQIFLSQSNPNNSISTQTCQIIEMKKSNESFEKFSEEESGLLNYFFILFDIMFG</sequence>
<evidence type="ECO:0000313" key="2">
    <source>
        <dbReference type="Proteomes" id="UP000276133"/>
    </source>
</evidence>
<dbReference type="EMBL" id="REGN01000899">
    <property type="protein sequence ID" value="RNA38238.1"/>
    <property type="molecule type" value="Genomic_DNA"/>
</dbReference>
<name>A0A3M7SRS3_BRAPC</name>
<keyword evidence="2" id="KW-1185">Reference proteome</keyword>
<organism evidence="1 2">
    <name type="scientific">Brachionus plicatilis</name>
    <name type="common">Marine rotifer</name>
    <name type="synonym">Brachionus muelleri</name>
    <dbReference type="NCBI Taxonomy" id="10195"/>
    <lineage>
        <taxon>Eukaryota</taxon>
        <taxon>Metazoa</taxon>
        <taxon>Spiralia</taxon>
        <taxon>Gnathifera</taxon>
        <taxon>Rotifera</taxon>
        <taxon>Eurotatoria</taxon>
        <taxon>Monogononta</taxon>
        <taxon>Pseudotrocha</taxon>
        <taxon>Ploima</taxon>
        <taxon>Brachionidae</taxon>
        <taxon>Brachionus</taxon>
    </lineage>
</organism>
<protein>
    <submittedName>
        <fullName evidence="1">Uncharacterized protein</fullName>
    </submittedName>
</protein>
<gene>
    <name evidence="1" type="ORF">BpHYR1_049361</name>
</gene>
<proteinExistence type="predicted"/>
<reference evidence="1 2" key="1">
    <citation type="journal article" date="2018" name="Sci. Rep.">
        <title>Genomic signatures of local adaptation to the degree of environmental predictability in rotifers.</title>
        <authorList>
            <person name="Franch-Gras L."/>
            <person name="Hahn C."/>
            <person name="Garcia-Roger E.M."/>
            <person name="Carmona M.J."/>
            <person name="Serra M."/>
            <person name="Gomez A."/>
        </authorList>
    </citation>
    <scope>NUCLEOTIDE SEQUENCE [LARGE SCALE GENOMIC DNA]</scope>
    <source>
        <strain evidence="1">HYR1</strain>
    </source>
</reference>
<evidence type="ECO:0000313" key="1">
    <source>
        <dbReference type="EMBL" id="RNA38238.1"/>
    </source>
</evidence>
<accession>A0A3M7SRS3</accession>
<dbReference type="Proteomes" id="UP000276133">
    <property type="component" value="Unassembled WGS sequence"/>
</dbReference>
<comment type="caution">
    <text evidence="1">The sequence shown here is derived from an EMBL/GenBank/DDBJ whole genome shotgun (WGS) entry which is preliminary data.</text>
</comment>